<dbReference type="AlphaFoldDB" id="A0A8S1RRS9"/>
<dbReference type="EMBL" id="CAJJDN010000235">
    <property type="protein sequence ID" value="CAD8129625.1"/>
    <property type="molecule type" value="Genomic_DNA"/>
</dbReference>
<keyword evidence="1" id="KW-1133">Transmembrane helix</keyword>
<dbReference type="Proteomes" id="UP000692954">
    <property type="component" value="Unassembled WGS sequence"/>
</dbReference>
<sequence length="288" mass="33444">MKKIQENNKIISFLKFLIHLTAIDSRFIVCGQKSLYLLVEMKIELRNQCFDKIKIMNTSLVGGNFAKSNLSESEFNNVDISGVNLNGAKLFNFKWRNLKIHEQNQLKGHRGLIQSVCFSPDGTTLASVAQMSLSIYGIQRQDIKKQNCMVIVIQFNQHASLLMVLYQQLVAQISLFVYGMLKQGNKKPNQMAIEIMSTQQAFLLMVLLQHMVAEIYQSDYGMLRQNDKKPNWMVIIMMSMQYVSLLMVQLYSIWQCRQVYPFMGCYYRIKKNKIGWSYQLYSFSSLLT</sequence>
<protein>
    <recommendedName>
        <fullName evidence="4">Transmembrane protein</fullName>
    </recommendedName>
</protein>
<organism evidence="2 3">
    <name type="scientific">Paramecium sonneborni</name>
    <dbReference type="NCBI Taxonomy" id="65129"/>
    <lineage>
        <taxon>Eukaryota</taxon>
        <taxon>Sar</taxon>
        <taxon>Alveolata</taxon>
        <taxon>Ciliophora</taxon>
        <taxon>Intramacronucleata</taxon>
        <taxon>Oligohymenophorea</taxon>
        <taxon>Peniculida</taxon>
        <taxon>Parameciidae</taxon>
        <taxon>Paramecium</taxon>
    </lineage>
</organism>
<dbReference type="PANTHER" id="PTHR45333:SF1">
    <property type="entry name" value="CHROMOSOME UNDETERMINED SCAFFOLD_625, WHOLE GENOME SHOTGUN SEQUENCE"/>
    <property type="match status" value="1"/>
</dbReference>
<gene>
    <name evidence="2" type="ORF">PSON_ATCC_30995.1.T2350004</name>
</gene>
<dbReference type="OrthoDB" id="202197at2759"/>
<evidence type="ECO:0000256" key="1">
    <source>
        <dbReference type="SAM" id="Phobius"/>
    </source>
</evidence>
<proteinExistence type="predicted"/>
<dbReference type="Pfam" id="PF00805">
    <property type="entry name" value="Pentapeptide"/>
    <property type="match status" value="1"/>
</dbReference>
<feature type="transmembrane region" description="Helical" evidence="1">
    <location>
        <begin position="232"/>
        <end position="254"/>
    </location>
</feature>
<comment type="caution">
    <text evidence="2">The sequence shown here is derived from an EMBL/GenBank/DDBJ whole genome shotgun (WGS) entry which is preliminary data.</text>
</comment>
<name>A0A8S1RRS9_9CILI</name>
<evidence type="ECO:0000313" key="2">
    <source>
        <dbReference type="EMBL" id="CAD8129625.1"/>
    </source>
</evidence>
<dbReference type="InterPro" id="IPR001646">
    <property type="entry name" value="5peptide_repeat"/>
</dbReference>
<evidence type="ECO:0008006" key="4">
    <source>
        <dbReference type="Google" id="ProtNLM"/>
    </source>
</evidence>
<evidence type="ECO:0000313" key="3">
    <source>
        <dbReference type="Proteomes" id="UP000692954"/>
    </source>
</evidence>
<keyword evidence="3" id="KW-1185">Reference proteome</keyword>
<accession>A0A8S1RRS9</accession>
<dbReference type="PANTHER" id="PTHR45333">
    <property type="entry name" value="MEMBRANE PROTEIN-RELATED"/>
    <property type="match status" value="1"/>
</dbReference>
<keyword evidence="1" id="KW-0472">Membrane</keyword>
<feature type="transmembrane region" description="Helical" evidence="1">
    <location>
        <begin position="159"/>
        <end position="181"/>
    </location>
</feature>
<reference evidence="2" key="1">
    <citation type="submission" date="2021-01" db="EMBL/GenBank/DDBJ databases">
        <authorList>
            <consortium name="Genoscope - CEA"/>
            <person name="William W."/>
        </authorList>
    </citation>
    <scope>NUCLEOTIDE SEQUENCE</scope>
</reference>
<keyword evidence="1" id="KW-0812">Transmembrane</keyword>